<evidence type="ECO:0000313" key="2">
    <source>
        <dbReference type="EMBL" id="BAL99859.1"/>
    </source>
</evidence>
<sequence length="65" mass="7577">MEQWPQTIPVFMRRRMACIGCVMAQFETVAEVAAIYKLDLPDFLTELHQNILSEESECSQDRKVE</sequence>
<dbReference type="NCBIfam" id="TIGR03980">
    <property type="entry name" value="prismane_assoc"/>
    <property type="match status" value="1"/>
</dbReference>
<evidence type="ECO:0000259" key="1">
    <source>
        <dbReference type="Pfam" id="PF08984"/>
    </source>
</evidence>
<dbReference type="STRING" id="926550.CLDAP_18200"/>
<dbReference type="PANTHER" id="PTHR39341:SF1">
    <property type="entry name" value="DUF1858 DOMAIN-CONTAINING PROTEIN"/>
    <property type="match status" value="1"/>
</dbReference>
<dbReference type="HOGENOM" id="CLU_2841484_0_0_0"/>
<dbReference type="InterPro" id="IPR038062">
    <property type="entry name" value="ScdA-like_N_sf"/>
</dbReference>
<dbReference type="InterPro" id="IPR023883">
    <property type="entry name" value="CHP03980_redox-disulphide"/>
</dbReference>
<dbReference type="EMBL" id="AP012337">
    <property type="protein sequence ID" value="BAL99859.1"/>
    <property type="molecule type" value="Genomic_DNA"/>
</dbReference>
<dbReference type="AlphaFoldDB" id="I0I3M2"/>
<dbReference type="Proteomes" id="UP000007880">
    <property type="component" value="Chromosome"/>
</dbReference>
<protein>
    <recommendedName>
        <fullName evidence="1">DUF1858 domain-containing protein</fullName>
    </recommendedName>
</protein>
<dbReference type="SUPFAM" id="SSF140683">
    <property type="entry name" value="SP0561-like"/>
    <property type="match status" value="1"/>
</dbReference>
<reference evidence="2 3" key="1">
    <citation type="submission" date="2012-02" db="EMBL/GenBank/DDBJ databases">
        <title>Complete genome sequence of Caldilinea aerophila DSM 14535 (= NBRC 102666).</title>
        <authorList>
            <person name="Oguchi A."/>
            <person name="Hosoyama A."/>
            <person name="Sekine M."/>
            <person name="Fukai R."/>
            <person name="Kato Y."/>
            <person name="Nakamura S."/>
            <person name="Hanada S."/>
            <person name="Yamazaki S."/>
            <person name="Fujita N."/>
        </authorList>
    </citation>
    <scope>NUCLEOTIDE SEQUENCE [LARGE SCALE GENOMIC DNA]</scope>
    <source>
        <strain evidence="3">DSM 14535 / JCM 11387 / NBRC 104270 / STL-6-O1</strain>
    </source>
</reference>
<accession>I0I3M2</accession>
<dbReference type="Gene3D" id="1.10.3910.10">
    <property type="entry name" value="SP0561-like"/>
    <property type="match status" value="1"/>
</dbReference>
<evidence type="ECO:0000313" key="3">
    <source>
        <dbReference type="Proteomes" id="UP000007880"/>
    </source>
</evidence>
<dbReference type="Pfam" id="PF08984">
    <property type="entry name" value="DUF1858"/>
    <property type="match status" value="1"/>
</dbReference>
<dbReference type="KEGG" id="cap:CLDAP_18200"/>
<organism evidence="2 3">
    <name type="scientific">Caldilinea aerophila (strain DSM 14535 / JCM 11387 / NBRC 104270 / STL-6-O1)</name>
    <dbReference type="NCBI Taxonomy" id="926550"/>
    <lineage>
        <taxon>Bacteria</taxon>
        <taxon>Bacillati</taxon>
        <taxon>Chloroflexota</taxon>
        <taxon>Caldilineae</taxon>
        <taxon>Caldilineales</taxon>
        <taxon>Caldilineaceae</taxon>
        <taxon>Caldilinea</taxon>
    </lineage>
</organism>
<keyword evidence="3" id="KW-1185">Reference proteome</keyword>
<proteinExistence type="predicted"/>
<feature type="domain" description="DUF1858" evidence="1">
    <location>
        <begin position="1"/>
        <end position="43"/>
    </location>
</feature>
<name>I0I3M2_CALAS</name>
<dbReference type="PANTHER" id="PTHR39341">
    <property type="entry name" value="BSL7085 PROTEIN"/>
    <property type="match status" value="1"/>
</dbReference>
<dbReference type="InterPro" id="IPR015077">
    <property type="entry name" value="DUF1858"/>
</dbReference>
<gene>
    <name evidence="2" type="ordered locus">CLDAP_18200</name>
</gene>